<dbReference type="AlphaFoldDB" id="M7XDT5"/>
<dbReference type="InParanoid" id="M7XDT5"/>
<proteinExistence type="predicted"/>
<evidence type="ECO:0000313" key="1">
    <source>
        <dbReference type="EMBL" id="EMS33049.1"/>
    </source>
</evidence>
<dbReference type="EMBL" id="AMZY02000010">
    <property type="protein sequence ID" value="EMS33049.1"/>
    <property type="molecule type" value="Genomic_DNA"/>
</dbReference>
<name>M7XDT5_9BACT</name>
<dbReference type="STRING" id="1239962.C943_00326"/>
<protein>
    <submittedName>
        <fullName evidence="1">Uncharacterized protein</fullName>
    </submittedName>
</protein>
<reference evidence="1" key="1">
    <citation type="submission" date="2013-01" db="EMBL/GenBank/DDBJ databases">
        <title>Genome assembly of Mariniradius saccharolyticus AK6.</title>
        <authorList>
            <person name="Vaidya B."/>
            <person name="Khatri I."/>
            <person name="Tanuku N.R.S."/>
            <person name="Subramanian S."/>
            <person name="Pinnaka A."/>
        </authorList>
    </citation>
    <scope>NUCLEOTIDE SEQUENCE [LARGE SCALE GENOMIC DNA]</scope>
    <source>
        <strain evidence="1">AK6</strain>
    </source>
</reference>
<comment type="caution">
    <text evidence="1">The sequence shown here is derived from an EMBL/GenBank/DDBJ whole genome shotgun (WGS) entry which is preliminary data.</text>
</comment>
<keyword evidence="2" id="KW-1185">Reference proteome</keyword>
<dbReference type="Proteomes" id="UP000010953">
    <property type="component" value="Unassembled WGS sequence"/>
</dbReference>
<evidence type="ECO:0000313" key="2">
    <source>
        <dbReference type="Proteomes" id="UP000010953"/>
    </source>
</evidence>
<accession>M7XDT5</accession>
<organism evidence="1 2">
    <name type="scientific">Mariniradius saccharolyticus AK6</name>
    <dbReference type="NCBI Taxonomy" id="1239962"/>
    <lineage>
        <taxon>Bacteria</taxon>
        <taxon>Pseudomonadati</taxon>
        <taxon>Bacteroidota</taxon>
        <taxon>Cytophagia</taxon>
        <taxon>Cytophagales</taxon>
        <taxon>Cyclobacteriaceae</taxon>
        <taxon>Mariniradius</taxon>
    </lineage>
</organism>
<sequence length="49" mass="5454">MIGVALLRSCGDLRKGNAVNGRKEVIWGVRFEGKVLWHLDKAQSSEIIC</sequence>
<gene>
    <name evidence="1" type="ORF">C943_00326</name>
</gene>